<dbReference type="PANTHER" id="PTHR46517:SF1">
    <property type="entry name" value="FRUCTOSE-2,6-BISPHOSPHATASE TIGAR"/>
    <property type="match status" value="1"/>
</dbReference>
<dbReference type="GO" id="GO:0005829">
    <property type="term" value="C:cytosol"/>
    <property type="evidence" value="ECO:0007669"/>
    <property type="project" value="TreeGrafter"/>
</dbReference>
<keyword evidence="1" id="KW-0378">Hydrolase</keyword>
<sequence>MKNYCTVYLTRHGETEWNSKGIVQGHSDIPLNKIGEEQARELGKKLKDINFEAIFSSDLMRAKRTAEIAILEKKLSVKTTVALRERYFGKHEGKHFSFLHQVEIKLESENSIETDEQLVDRFIPFIREVAIDYQGKNILIVTHGGIIRWFLIYLGFANAKTLPPGSIDNTAYVKIFSDGVDFIIKETFGIRKKI</sequence>
<gene>
    <name evidence="4" type="ORF">COT02_06165</name>
</gene>
<evidence type="ECO:0000256" key="1">
    <source>
        <dbReference type="ARBA" id="ARBA00022801"/>
    </source>
</evidence>
<dbReference type="SUPFAM" id="SSF53254">
    <property type="entry name" value="Phosphoglycerate mutase-like"/>
    <property type="match status" value="1"/>
</dbReference>
<dbReference type="GO" id="GO:0004331">
    <property type="term" value="F:fructose-2,6-bisphosphate 2-phosphatase activity"/>
    <property type="evidence" value="ECO:0007669"/>
    <property type="project" value="TreeGrafter"/>
</dbReference>
<evidence type="ECO:0008006" key="6">
    <source>
        <dbReference type="Google" id="ProtNLM"/>
    </source>
</evidence>
<feature type="binding site" evidence="3">
    <location>
        <begin position="11"/>
        <end position="18"/>
    </location>
    <ligand>
        <name>substrate</name>
    </ligand>
</feature>
<dbReference type="GO" id="GO:0045820">
    <property type="term" value="P:negative regulation of glycolytic process"/>
    <property type="evidence" value="ECO:0007669"/>
    <property type="project" value="TreeGrafter"/>
</dbReference>
<dbReference type="Gene3D" id="3.40.50.1240">
    <property type="entry name" value="Phosphoglycerate mutase-like"/>
    <property type="match status" value="1"/>
</dbReference>
<protein>
    <recommendedName>
        <fullName evidence="6">Alpha-ribazole phosphatase</fullName>
    </recommendedName>
</protein>
<dbReference type="Proteomes" id="UP000230184">
    <property type="component" value="Unassembled WGS sequence"/>
</dbReference>
<evidence type="ECO:0000256" key="3">
    <source>
        <dbReference type="PIRSR" id="PIRSR613078-2"/>
    </source>
</evidence>
<feature type="active site" description="Proton donor/acceptor" evidence="2">
    <location>
        <position position="85"/>
    </location>
</feature>
<dbReference type="PROSITE" id="PS00175">
    <property type="entry name" value="PG_MUTASE"/>
    <property type="match status" value="1"/>
</dbReference>
<dbReference type="InterPro" id="IPR001345">
    <property type="entry name" value="PG/BPGM_mutase_AS"/>
</dbReference>
<accession>A0A2M6YSF6</accession>
<organism evidence="4 5">
    <name type="scientific">Candidatus Roizmanbacteria bacterium CG07_land_8_20_14_0_80_34_15</name>
    <dbReference type="NCBI Taxonomy" id="1974849"/>
    <lineage>
        <taxon>Bacteria</taxon>
        <taxon>Candidatus Roizmaniibacteriota</taxon>
    </lineage>
</organism>
<feature type="binding site" evidence="3">
    <location>
        <position position="61"/>
    </location>
    <ligand>
        <name>substrate</name>
    </ligand>
</feature>
<dbReference type="PANTHER" id="PTHR46517">
    <property type="entry name" value="FRUCTOSE-2,6-BISPHOSPHATASE TIGAR"/>
    <property type="match status" value="1"/>
</dbReference>
<dbReference type="GO" id="GO:0043456">
    <property type="term" value="P:regulation of pentose-phosphate shunt"/>
    <property type="evidence" value="ECO:0007669"/>
    <property type="project" value="TreeGrafter"/>
</dbReference>
<dbReference type="CDD" id="cd07067">
    <property type="entry name" value="HP_PGM_like"/>
    <property type="match status" value="1"/>
</dbReference>
<evidence type="ECO:0000313" key="4">
    <source>
        <dbReference type="EMBL" id="PIU36416.1"/>
    </source>
</evidence>
<dbReference type="SMART" id="SM00855">
    <property type="entry name" value="PGAM"/>
    <property type="match status" value="1"/>
</dbReference>
<dbReference type="InterPro" id="IPR051695">
    <property type="entry name" value="Phosphoglycerate_Mutase"/>
</dbReference>
<dbReference type="InterPro" id="IPR029033">
    <property type="entry name" value="His_PPase_superfam"/>
</dbReference>
<dbReference type="Pfam" id="PF00300">
    <property type="entry name" value="His_Phos_1"/>
    <property type="match status" value="1"/>
</dbReference>
<comment type="caution">
    <text evidence="4">The sequence shown here is derived from an EMBL/GenBank/DDBJ whole genome shotgun (WGS) entry which is preliminary data.</text>
</comment>
<evidence type="ECO:0000256" key="2">
    <source>
        <dbReference type="PIRSR" id="PIRSR613078-1"/>
    </source>
</evidence>
<reference evidence="5" key="1">
    <citation type="submission" date="2017-09" db="EMBL/GenBank/DDBJ databases">
        <title>Depth-based differentiation of microbial function through sediment-hosted aquifers and enrichment of novel symbionts in the deep terrestrial subsurface.</title>
        <authorList>
            <person name="Probst A.J."/>
            <person name="Ladd B."/>
            <person name="Jarett J.K."/>
            <person name="Geller-Mcgrath D.E."/>
            <person name="Sieber C.M.K."/>
            <person name="Emerson J.B."/>
            <person name="Anantharaman K."/>
            <person name="Thomas B.C."/>
            <person name="Malmstrom R."/>
            <person name="Stieglmeier M."/>
            <person name="Klingl A."/>
            <person name="Woyke T."/>
            <person name="Ryan C.M."/>
            <person name="Banfield J.F."/>
        </authorList>
    </citation>
    <scope>NUCLEOTIDE SEQUENCE [LARGE SCALE GENOMIC DNA]</scope>
</reference>
<feature type="active site" description="Tele-phosphohistidine intermediate" evidence="2">
    <location>
        <position position="12"/>
    </location>
</feature>
<dbReference type="AlphaFoldDB" id="A0A2M6YSF6"/>
<dbReference type="EMBL" id="PEWY01000175">
    <property type="protein sequence ID" value="PIU36416.1"/>
    <property type="molecule type" value="Genomic_DNA"/>
</dbReference>
<dbReference type="InterPro" id="IPR013078">
    <property type="entry name" value="His_Pase_superF_clade-1"/>
</dbReference>
<name>A0A2M6YSF6_9BACT</name>
<evidence type="ECO:0000313" key="5">
    <source>
        <dbReference type="Proteomes" id="UP000230184"/>
    </source>
</evidence>
<proteinExistence type="predicted"/>